<feature type="domain" description="PLD phosphodiesterase" evidence="1">
    <location>
        <begin position="340"/>
        <end position="367"/>
    </location>
</feature>
<dbReference type="InterPro" id="IPR025202">
    <property type="entry name" value="PLD-like_dom"/>
</dbReference>
<dbReference type="PANTHER" id="PTHR21248">
    <property type="entry name" value="CARDIOLIPIN SYNTHASE"/>
    <property type="match status" value="1"/>
</dbReference>
<proteinExistence type="predicted"/>
<dbReference type="EMBL" id="JARWAL010000004">
    <property type="protein sequence ID" value="MDR5892366.1"/>
    <property type="molecule type" value="Genomic_DNA"/>
</dbReference>
<evidence type="ECO:0000313" key="2">
    <source>
        <dbReference type="EMBL" id="MDR5892366.1"/>
    </source>
</evidence>
<dbReference type="Proteomes" id="UP001252270">
    <property type="component" value="Unassembled WGS sequence"/>
</dbReference>
<dbReference type="PROSITE" id="PS50035">
    <property type="entry name" value="PLD"/>
    <property type="match status" value="2"/>
</dbReference>
<dbReference type="CDD" id="cd09159">
    <property type="entry name" value="PLDc_ybhO_like_2"/>
    <property type="match status" value="1"/>
</dbReference>
<comment type="caution">
    <text evidence="2">The sequence shown here is derived from an EMBL/GenBank/DDBJ whole genome shotgun (WGS) entry which is preliminary data.</text>
</comment>
<dbReference type="InterPro" id="IPR001736">
    <property type="entry name" value="PLipase_D/transphosphatidylase"/>
</dbReference>
<dbReference type="PANTHER" id="PTHR21248:SF22">
    <property type="entry name" value="PHOSPHOLIPASE D"/>
    <property type="match status" value="1"/>
</dbReference>
<reference evidence="2 3" key="1">
    <citation type="submission" date="2023-04" db="EMBL/GenBank/DDBJ databases">
        <title>A long-awaited taxogenomic arrangement of the family Halomonadaceae.</title>
        <authorList>
            <person name="De La Haba R."/>
            <person name="Chuvochina M."/>
            <person name="Wittouck S."/>
            <person name="Arahal D.R."/>
            <person name="Sanchez-Porro C."/>
            <person name="Hugenholtz P."/>
            <person name="Ventosa A."/>
        </authorList>
    </citation>
    <scope>NUCLEOTIDE SEQUENCE [LARGE SCALE GENOMIC DNA]</scope>
    <source>
        <strain evidence="2 3">DSM 17332</strain>
    </source>
</reference>
<dbReference type="SUPFAM" id="SSF56024">
    <property type="entry name" value="Phospholipase D/nuclease"/>
    <property type="match status" value="2"/>
</dbReference>
<keyword evidence="3" id="KW-1185">Reference proteome</keyword>
<dbReference type="CDD" id="cd09110">
    <property type="entry name" value="PLDc_CLS_1"/>
    <property type="match status" value="1"/>
</dbReference>
<dbReference type="RefSeq" id="WP_309636165.1">
    <property type="nucleotide sequence ID" value="NZ_JARWAL010000004.1"/>
</dbReference>
<dbReference type="Pfam" id="PF13091">
    <property type="entry name" value="PLDc_2"/>
    <property type="match status" value="2"/>
</dbReference>
<dbReference type="Gene3D" id="3.30.870.10">
    <property type="entry name" value="Endonuclease Chain A"/>
    <property type="match status" value="2"/>
</dbReference>
<accession>A0ABU1GK22</accession>
<organism evidence="2 3">
    <name type="scientific">Halomonas mongoliensis</name>
    <dbReference type="NCBI Taxonomy" id="321265"/>
    <lineage>
        <taxon>Bacteria</taxon>
        <taxon>Pseudomonadati</taxon>
        <taxon>Pseudomonadota</taxon>
        <taxon>Gammaproteobacteria</taxon>
        <taxon>Oceanospirillales</taxon>
        <taxon>Halomonadaceae</taxon>
        <taxon>Halomonas</taxon>
    </lineage>
</organism>
<gene>
    <name evidence="2" type="ORF">QC820_06015</name>
</gene>
<sequence>MKVPRPWTTGVSAIAALATVAAVLVTLNAVPAPKRVADPVGSVPAVHSDEFRRLQSALLGSAATPGNRVDILENGEEIYAAKLEAIAQASESITFETFEFWGEEVGGAFAQALADAAERGVTVHAIFDYVGSIQADREKFRQMEEAGVEMVRWREPSWYQLSRFNSRTHRKLLVVDGEVGFTGGANVADAWQGSPETGGYRDLHYRLEGPVVAELQSAFMLNWLNATRQLLYTPRYFPPLEARGELDAKVVNSSPREGKHRIRMMMLLAMAGAREHVRLATPYFYPDEMIMEALLDARERGVEVDLLLPAEGNYSTAFREASRNRWGPLLEAGVRIHEYQPTKYHAKLYLIDDHWVSIGSANLDNRSFRLNDETNLILMDSALATALAERFDGDLEHAKAYELEAWETRSLPRRLLGWLTMSIGWHL</sequence>
<evidence type="ECO:0000313" key="3">
    <source>
        <dbReference type="Proteomes" id="UP001252270"/>
    </source>
</evidence>
<evidence type="ECO:0000259" key="1">
    <source>
        <dbReference type="PROSITE" id="PS50035"/>
    </source>
</evidence>
<protein>
    <submittedName>
        <fullName evidence="2">Phospholipase D-like domain-containing protein</fullName>
    </submittedName>
</protein>
<name>A0ABU1GK22_9GAMM</name>
<dbReference type="SMART" id="SM00155">
    <property type="entry name" value="PLDc"/>
    <property type="match status" value="2"/>
</dbReference>
<feature type="domain" description="PLD phosphodiesterase" evidence="1">
    <location>
        <begin position="164"/>
        <end position="191"/>
    </location>
</feature>